<proteinExistence type="inferred from homology"/>
<evidence type="ECO:0000256" key="1">
    <source>
        <dbReference type="ARBA" id="ARBA00004611"/>
    </source>
</evidence>
<evidence type="ECO:0000256" key="5">
    <source>
        <dbReference type="ARBA" id="ARBA00023069"/>
    </source>
</evidence>
<dbReference type="GeneID" id="68110881"/>
<dbReference type="GO" id="GO:0060285">
    <property type="term" value="P:cilium-dependent cell motility"/>
    <property type="evidence" value="ECO:0007669"/>
    <property type="project" value="TreeGrafter"/>
</dbReference>
<feature type="coiled-coil region" evidence="12">
    <location>
        <begin position="379"/>
        <end position="413"/>
    </location>
</feature>
<sequence>MSESYEGDPQVISASREEVSSSSSPPQEDDVVDPTPTPPTTAGDDNEAGEAANAEEAQHENHALQQEEEPEDDEEGFKPFDPNASMNVSNIVNTQLNDTMGSFVSSANALQGINDNNDTPNVIQDVEALREEENRKKREEHLKMKIRQLKDEEQSYSKINLTNINANWLYLMRESKLKELKETIQIQAQDHDRLVDRKNATIQLMYRELDESEEQYRSSLRTHMQHIEELLQLQDQRLTILHQEFNNDLYLLKKEYEEEMEELRIKHEEEMKEWAEITKEMEKREEKTNELMEMDFVQTKEKVKNRYQEELIQMVGNMNDKIEEYRRITKQENNDHYESMNQKYKDYIILRERDSSYIEIIKNQTYQIKMKEEALAHWKAKWLNNLRECEDRNNKLIKEKDQLSQHFKELKRR</sequence>
<evidence type="ECO:0000259" key="14">
    <source>
        <dbReference type="Pfam" id="PF14772"/>
    </source>
</evidence>
<gene>
    <name evidence="15" type="ORF">FDP41_003663</name>
</gene>
<feature type="coiled-coil region" evidence="12">
    <location>
        <begin position="177"/>
        <end position="215"/>
    </location>
</feature>
<feature type="domain" description="Dynein regulatory complex protein 1/2 N-terminal" evidence="14">
    <location>
        <begin position="126"/>
        <end position="227"/>
    </location>
</feature>
<dbReference type="GO" id="GO:0070286">
    <property type="term" value="P:axonemal dynein complex assembly"/>
    <property type="evidence" value="ECO:0007669"/>
    <property type="project" value="InterPro"/>
</dbReference>
<dbReference type="PANTHER" id="PTHR21625">
    <property type="entry name" value="NYD-SP28 PROTEIN"/>
    <property type="match status" value="1"/>
</dbReference>
<keyword evidence="2" id="KW-0963">Cytoplasm</keyword>
<keyword evidence="5" id="KW-0969">Cilium</keyword>
<comment type="function">
    <text evidence="11">Component of the nexin-dynein regulatory complex (N-DRC), a key regulator of ciliary/flagellar motility which maintains the alignment and integrity of the distal axoneme and regulates microtubule sliding in motile axonemes. Plays a critical role in the assembly of N-DRC and also stabilizes the assembly of multiple inner dynein arms and radial spokes. Coassembles with DRC1 to form a central scaffold needed for assembly of the N-DRC and its attachment to the outer doublet microtubules.</text>
</comment>
<comment type="similarity">
    <text evidence="9">Belongs to the DRC2 family.</text>
</comment>
<reference evidence="15 16" key="1">
    <citation type="journal article" date="2019" name="Sci. Rep.">
        <title>Nanopore sequencing improves the draft genome of the human pathogenic amoeba Naegleria fowleri.</title>
        <authorList>
            <person name="Liechti N."/>
            <person name="Schurch N."/>
            <person name="Bruggmann R."/>
            <person name="Wittwer M."/>
        </authorList>
    </citation>
    <scope>NUCLEOTIDE SEQUENCE [LARGE SCALE GENOMIC DNA]</scope>
    <source>
        <strain evidence="15 16">ATCC 30894</strain>
    </source>
</reference>
<evidence type="ECO:0000256" key="9">
    <source>
        <dbReference type="ARBA" id="ARBA00038424"/>
    </source>
</evidence>
<name>A0A6A5BTC6_NAEFO</name>
<feature type="coiled-coil region" evidence="12">
    <location>
        <begin position="242"/>
        <end position="280"/>
    </location>
</feature>
<comment type="caution">
    <text evidence="15">The sequence shown here is derived from an EMBL/GenBank/DDBJ whole genome shotgun (WGS) entry which is preliminary data.</text>
</comment>
<dbReference type="OrthoDB" id="7760980at2759"/>
<evidence type="ECO:0000313" key="16">
    <source>
        <dbReference type="Proteomes" id="UP000444721"/>
    </source>
</evidence>
<evidence type="ECO:0000256" key="10">
    <source>
        <dbReference type="ARBA" id="ARBA00040899"/>
    </source>
</evidence>
<evidence type="ECO:0000313" key="15">
    <source>
        <dbReference type="EMBL" id="KAF0977010.1"/>
    </source>
</evidence>
<dbReference type="OMA" id="DEICNHE"/>
<dbReference type="VEuPathDB" id="AmoebaDB:FDP41_003663"/>
<evidence type="ECO:0000256" key="6">
    <source>
        <dbReference type="ARBA" id="ARBA00023212"/>
    </source>
</evidence>
<dbReference type="RefSeq" id="XP_044561723.1">
    <property type="nucleotide sequence ID" value="XM_044706992.1"/>
</dbReference>
<feature type="compositionally biased region" description="Acidic residues" evidence="13">
    <location>
        <begin position="66"/>
        <end position="75"/>
    </location>
</feature>
<dbReference type="Proteomes" id="UP000444721">
    <property type="component" value="Unassembled WGS sequence"/>
</dbReference>
<keyword evidence="4 12" id="KW-0175">Coiled coil</keyword>
<organism evidence="15 16">
    <name type="scientific">Naegleria fowleri</name>
    <name type="common">Brain eating amoeba</name>
    <dbReference type="NCBI Taxonomy" id="5763"/>
    <lineage>
        <taxon>Eukaryota</taxon>
        <taxon>Discoba</taxon>
        <taxon>Heterolobosea</taxon>
        <taxon>Tetramitia</taxon>
        <taxon>Eutetramitia</taxon>
        <taxon>Vahlkampfiidae</taxon>
        <taxon>Naegleria</taxon>
    </lineage>
</organism>
<dbReference type="VEuPathDB" id="AmoebaDB:NF0130000"/>
<evidence type="ECO:0000256" key="11">
    <source>
        <dbReference type="ARBA" id="ARBA00045865"/>
    </source>
</evidence>
<evidence type="ECO:0000256" key="4">
    <source>
        <dbReference type="ARBA" id="ARBA00023054"/>
    </source>
</evidence>
<dbReference type="VEuPathDB" id="AmoebaDB:NfTy_065260"/>
<evidence type="ECO:0000256" key="7">
    <source>
        <dbReference type="ARBA" id="ARBA00023273"/>
    </source>
</evidence>
<keyword evidence="3" id="KW-0282">Flagellum</keyword>
<evidence type="ECO:0000256" key="13">
    <source>
        <dbReference type="SAM" id="MobiDB-lite"/>
    </source>
</evidence>
<dbReference type="PANTHER" id="PTHR21625:SF0">
    <property type="entry name" value="DYNEIN REGULATORY COMPLEX SUBUNIT 2"/>
    <property type="match status" value="1"/>
</dbReference>
<dbReference type="AlphaFoldDB" id="A0A6A5BTC6"/>
<dbReference type="GO" id="GO:0005858">
    <property type="term" value="C:axonemal dynein complex"/>
    <property type="evidence" value="ECO:0007669"/>
    <property type="project" value="InterPro"/>
</dbReference>
<feature type="region of interest" description="Disordered" evidence="13">
    <location>
        <begin position="1"/>
        <end position="86"/>
    </location>
</feature>
<dbReference type="Pfam" id="PF14772">
    <property type="entry name" value="NYD-SP28"/>
    <property type="match status" value="1"/>
</dbReference>
<protein>
    <recommendedName>
        <fullName evidence="10">Dynein regulatory complex subunit 2</fullName>
    </recommendedName>
</protein>
<evidence type="ECO:0000256" key="3">
    <source>
        <dbReference type="ARBA" id="ARBA00022846"/>
    </source>
</evidence>
<evidence type="ECO:0000256" key="2">
    <source>
        <dbReference type="ARBA" id="ARBA00022490"/>
    </source>
</evidence>
<dbReference type="EMBL" id="VFQX01000035">
    <property type="protein sequence ID" value="KAF0977010.1"/>
    <property type="molecule type" value="Genomic_DNA"/>
</dbReference>
<dbReference type="GO" id="GO:0003352">
    <property type="term" value="P:regulation of cilium movement"/>
    <property type="evidence" value="ECO:0007669"/>
    <property type="project" value="TreeGrafter"/>
</dbReference>
<keyword evidence="16" id="KW-1185">Reference proteome</keyword>
<accession>A0A6A5BTC6</accession>
<dbReference type="InterPro" id="IPR039750">
    <property type="entry name" value="DRC1/DRC2"/>
</dbReference>
<comment type="subcellular location">
    <subcellularLocation>
        <location evidence="1">Cytoplasm</location>
        <location evidence="1">Cytoskeleton</location>
        <location evidence="1">Flagellum axoneme</location>
    </subcellularLocation>
    <subcellularLocation>
        <location evidence="8">Cytoplasm</location>
        <location evidence="8">Cytoskeleton</location>
        <location evidence="8">Flagellum basal body</location>
    </subcellularLocation>
</comment>
<keyword evidence="6" id="KW-0206">Cytoskeleton</keyword>
<dbReference type="InterPro" id="IPR039505">
    <property type="entry name" value="DRC1/2_N"/>
</dbReference>
<evidence type="ECO:0000256" key="12">
    <source>
        <dbReference type="SAM" id="Coils"/>
    </source>
</evidence>
<evidence type="ECO:0000256" key="8">
    <source>
        <dbReference type="ARBA" id="ARBA00037841"/>
    </source>
</evidence>
<keyword evidence="7" id="KW-0966">Cell projection</keyword>